<dbReference type="SUPFAM" id="SSF103088">
    <property type="entry name" value="OmpA-like"/>
    <property type="match status" value="2"/>
</dbReference>
<dbReference type="AlphaFoldDB" id="A0A328WK05"/>
<dbReference type="InterPro" id="IPR036737">
    <property type="entry name" value="OmpA-like_sf"/>
</dbReference>
<evidence type="ECO:0000256" key="1">
    <source>
        <dbReference type="PROSITE-ProRule" id="PRU00473"/>
    </source>
</evidence>
<dbReference type="PANTHER" id="PTHR30329">
    <property type="entry name" value="STATOR ELEMENT OF FLAGELLAR MOTOR COMPLEX"/>
    <property type="match status" value="1"/>
</dbReference>
<dbReference type="Pfam" id="PF00691">
    <property type="entry name" value="OmpA"/>
    <property type="match status" value="2"/>
</dbReference>
<keyword evidence="1" id="KW-0472">Membrane</keyword>
<dbReference type="Gene3D" id="3.30.1330.60">
    <property type="entry name" value="OmpA-like domain"/>
    <property type="match status" value="2"/>
</dbReference>
<protein>
    <submittedName>
        <fullName evidence="4">OmpA family protein</fullName>
    </submittedName>
</protein>
<feature type="domain" description="OmpA-like" evidence="3">
    <location>
        <begin position="183"/>
        <end position="295"/>
    </location>
</feature>
<reference evidence="4 5" key="1">
    <citation type="submission" date="2018-06" db="EMBL/GenBank/DDBJ databases">
        <title>Genomic Encyclopedia of Type Strains, Phase III (KMG-III): the genomes of soil and plant-associated and newly described type strains.</title>
        <authorList>
            <person name="Whitman W."/>
        </authorList>
    </citation>
    <scope>NUCLEOTIDE SEQUENCE [LARGE SCALE GENOMIC DNA]</scope>
    <source>
        <strain evidence="4 5">CGMCC 1.12504</strain>
    </source>
</reference>
<evidence type="ECO:0000259" key="3">
    <source>
        <dbReference type="PROSITE" id="PS51123"/>
    </source>
</evidence>
<dbReference type="Proteomes" id="UP000249518">
    <property type="component" value="Unassembled WGS sequence"/>
</dbReference>
<keyword evidence="2" id="KW-0732">Signal</keyword>
<feature type="signal peptide" evidence="2">
    <location>
        <begin position="1"/>
        <end position="19"/>
    </location>
</feature>
<dbReference type="EMBL" id="QLSV01000017">
    <property type="protein sequence ID" value="RAR46553.1"/>
    <property type="molecule type" value="Genomic_DNA"/>
</dbReference>
<dbReference type="InterPro" id="IPR050330">
    <property type="entry name" value="Bact_OuterMem_StrucFunc"/>
</dbReference>
<dbReference type="OrthoDB" id="9782229at2"/>
<feature type="chain" id="PRO_5016253250" evidence="2">
    <location>
        <begin position="20"/>
        <end position="295"/>
    </location>
</feature>
<feature type="domain" description="OmpA-like" evidence="3">
    <location>
        <begin position="14"/>
        <end position="124"/>
    </location>
</feature>
<name>A0A328WK05_9FLAO</name>
<dbReference type="InterPro" id="IPR006665">
    <property type="entry name" value="OmpA-like"/>
</dbReference>
<dbReference type="PANTHER" id="PTHR30329:SF21">
    <property type="entry name" value="LIPOPROTEIN YIAD-RELATED"/>
    <property type="match status" value="1"/>
</dbReference>
<evidence type="ECO:0000313" key="5">
    <source>
        <dbReference type="Proteomes" id="UP000249518"/>
    </source>
</evidence>
<comment type="caution">
    <text evidence="4">The sequence shown here is derived from an EMBL/GenBank/DDBJ whole genome shotgun (WGS) entry which is preliminary data.</text>
</comment>
<dbReference type="RefSeq" id="WP_112087272.1">
    <property type="nucleotide sequence ID" value="NZ_QLSV01000017.1"/>
</dbReference>
<dbReference type="PROSITE" id="PS51123">
    <property type="entry name" value="OMPA_2"/>
    <property type="match status" value="2"/>
</dbReference>
<gene>
    <name evidence="4" type="ORF">B0I10_11750</name>
</gene>
<evidence type="ECO:0000313" key="4">
    <source>
        <dbReference type="EMBL" id="RAR46553.1"/>
    </source>
</evidence>
<evidence type="ECO:0000256" key="2">
    <source>
        <dbReference type="SAM" id="SignalP"/>
    </source>
</evidence>
<organism evidence="4 5">
    <name type="scientific">Flavobacterium lacus</name>
    <dbReference type="NCBI Taxonomy" id="1353778"/>
    <lineage>
        <taxon>Bacteria</taxon>
        <taxon>Pseudomonadati</taxon>
        <taxon>Bacteroidota</taxon>
        <taxon>Flavobacteriia</taxon>
        <taxon>Flavobacteriales</taxon>
        <taxon>Flavobacteriaceae</taxon>
        <taxon>Flavobacterium</taxon>
    </lineage>
</organism>
<dbReference type="GO" id="GO:0016020">
    <property type="term" value="C:membrane"/>
    <property type="evidence" value="ECO:0007669"/>
    <property type="project" value="UniProtKB-UniRule"/>
</dbReference>
<proteinExistence type="predicted"/>
<keyword evidence="5" id="KW-1185">Reference proteome</keyword>
<sequence length="295" mass="34019">MKLLLAALLFFCTIQFISAQEQSTYYFDTNKSELKKTEIQKLNDWILNNKEVKIVAINGYTDEDGTIGFNDTLAQKRVDFIYQFVKDKVKIRDDFKTRSFGKLHKQSDNKAENRRVTVYYIEAKDLAREDEILGIVTEEITPKPKPKKQFPEAIVIQNPNGTESTFELDVAFMQEVDAAKPGEKLKLENLNFQLNTFAIVNESRGKLYELLIVMQQNPELSIDIQGHLCCMPTDRTDLSTQRAKAISQFLRMNGIENSRVTYRGFGSSQPIYPLPEKDEEERAANRRVEIEIVKN</sequence>
<dbReference type="CDD" id="cd07185">
    <property type="entry name" value="OmpA_C-like"/>
    <property type="match status" value="1"/>
</dbReference>
<accession>A0A328WK05</accession>